<proteinExistence type="predicted"/>
<dbReference type="RefSeq" id="WP_101882960.1">
    <property type="nucleotide sequence ID" value="NZ_NIHW01000047.1"/>
</dbReference>
<organism evidence="2 3">
    <name type="scientific">Mediterraneibacter gnavus</name>
    <name type="common">Ruminococcus gnavus</name>
    <dbReference type="NCBI Taxonomy" id="33038"/>
    <lineage>
        <taxon>Bacteria</taxon>
        <taxon>Bacillati</taxon>
        <taxon>Bacillota</taxon>
        <taxon>Clostridia</taxon>
        <taxon>Lachnospirales</taxon>
        <taxon>Lachnospiraceae</taxon>
        <taxon>Mediterraneibacter</taxon>
    </lineage>
</organism>
<sequence length="524" mass="60869">MAVIKHIKIRNSNYDAATDYLCFQHDEFTNKPILNEHGQMIPREAYLLDGLNCDPFNFGRECESTNAYFKKNNTRSEVKAHHYIISFDPRDKDENGLTPEHAQELGKEFAAKNFPGHQTIICTHPDGHNSAGNIHVHIVINSIRKYDVPQQSFMERPGDAKAGNKHRSTNKLLEHLKQETMHLCQRENYYQVDLLSPAKIRITDREYWAQRKGQAKLDADNKEKLEAGITPDKTEFETENGFLRRAITATLEDSNSFEEFQKKLFENYGIAVHESRGRISYKLPDKDKPIRGRRLGTNFEKEYIQDYLLKKKIPTLDLTTAAQTKKPKYSTKSIRLIIDIEANIKAQQNKYYAQKVKVGNLQQMSKTLAFLQENGIGTLEELEQLLSSTQSDFDEKRISLKNTEDRLKTVNLLIKNSGQYLAHKQVYGQYLKSKNKKQFREDHETELLLYEVARKELKQLNNGEKIPSLKQLRSEKDLLTTRKNQEYEDYSFARAKLRELQTIHSNVNSILRKEQEKGKEQPSL</sequence>
<protein>
    <recommendedName>
        <fullName evidence="1">MobA/VirD2-like nuclease domain-containing protein</fullName>
    </recommendedName>
</protein>
<comment type="caution">
    <text evidence="2">The sequence shown here is derived from an EMBL/GenBank/DDBJ whole genome shotgun (WGS) entry which is preliminary data.</text>
</comment>
<evidence type="ECO:0000313" key="2">
    <source>
        <dbReference type="EMBL" id="PLT82084.1"/>
    </source>
</evidence>
<dbReference type="Proteomes" id="UP000234840">
    <property type="component" value="Unassembled WGS sequence"/>
</dbReference>
<reference evidence="2 3" key="1">
    <citation type="journal article" date="2017" name="Genome Med.">
        <title>A novel Ruminococcus gnavus clade enriched in inflammatory bowel disease patients.</title>
        <authorList>
            <person name="Hall A.B."/>
            <person name="Yassour M."/>
            <person name="Sauk J."/>
            <person name="Garner A."/>
            <person name="Jiang X."/>
            <person name="Arthur T."/>
            <person name="Lagoudas G.K."/>
            <person name="Vatanen T."/>
            <person name="Fornelos N."/>
            <person name="Wilson R."/>
            <person name="Bertha M."/>
            <person name="Cohen M."/>
            <person name="Garber J."/>
            <person name="Khalili H."/>
            <person name="Gevers D."/>
            <person name="Ananthakrishnan A.N."/>
            <person name="Kugathasan S."/>
            <person name="Lander E.S."/>
            <person name="Blainey P."/>
            <person name="Vlamakis H."/>
            <person name="Xavier R.J."/>
            <person name="Huttenhower C."/>
        </authorList>
    </citation>
    <scope>NUCLEOTIDE SEQUENCE [LARGE SCALE GENOMIC DNA]</scope>
    <source>
        <strain evidence="2 3">RJX1128</strain>
    </source>
</reference>
<dbReference type="InterPro" id="IPR005094">
    <property type="entry name" value="Endonuclease_MobA/VirD2"/>
</dbReference>
<dbReference type="Pfam" id="PF03432">
    <property type="entry name" value="Relaxase"/>
    <property type="match status" value="1"/>
</dbReference>
<feature type="domain" description="MobA/VirD2-like nuclease" evidence="1">
    <location>
        <begin position="44"/>
        <end position="146"/>
    </location>
</feature>
<evidence type="ECO:0000313" key="3">
    <source>
        <dbReference type="Proteomes" id="UP000234840"/>
    </source>
</evidence>
<dbReference type="AlphaFoldDB" id="A0A2N5PWR7"/>
<dbReference type="EMBL" id="NIHW01000047">
    <property type="protein sequence ID" value="PLT82084.1"/>
    <property type="molecule type" value="Genomic_DNA"/>
</dbReference>
<gene>
    <name evidence="2" type="ORF">CDL20_13990</name>
</gene>
<name>A0A2N5PWR7_MEDGN</name>
<evidence type="ECO:0000259" key="1">
    <source>
        <dbReference type="Pfam" id="PF03432"/>
    </source>
</evidence>
<accession>A0A2N5PWR7</accession>